<sequence>MASKKELRVLNKMLKKPCITSREVEGILGVSNKTARKMIALLNDEIVLNGAEITAKPGKGYSLIVHKNAAFEKFLEVNQIIDAANTENRSEFLIRLFIDTEEYLKVEELADMLYISQKGVSKSLKEAEHYLHEFDLNIIRKPHYGMRVDGKEYDIRRCLSSMAGENDFTAIDKNIIEAVDKVFKKNEVKMSEMALTSFLISLQITVDRVKKGKLVEMDPARFEISMHSQLRHDIQTAKECVKALEEEYQLLFPEDEINYIALNIMDKKYYENNGSLVINEEINLLVTEILDSIYKTYGLDFRKDLDFYMMLVKHLIPLRLRLLYGTMIKNPILEEVKEKYPFAWSIASGLNHIIKKHYDRMMSDDELGYIAIAVQLAIDKHKKQVDNRKNILLVCAAGNVFSRFLKYRFQELFKDCIEQAYTCDYSDLRDYDFSKIDYVFSTVPLDISLPVPIYKVEYFPDESEMGDIRTVLQKPASIIEKYFSEKLFLTEVEAENKSEVIRQICNHIAKAVDVPEDFYDLVMKRESLLQTAMGGQVAVPHPHHTVTDQTLICVAILKNPIYWNKTDKVKVVFLISISQNDMDDMENFYSDFFKLALTKENIDSIVKSQTYENLMSIVRSI</sequence>
<dbReference type="CDD" id="cd05568">
    <property type="entry name" value="PTS_IIB_bgl_like"/>
    <property type="match status" value="1"/>
</dbReference>
<dbReference type="Gene3D" id="1.10.1790.10">
    <property type="entry name" value="PRD domain"/>
    <property type="match status" value="2"/>
</dbReference>
<feature type="domain" description="PRD" evidence="8">
    <location>
        <begin position="277"/>
        <end position="384"/>
    </location>
</feature>
<dbReference type="AlphaFoldDB" id="A0A2Y9BF05"/>
<keyword evidence="5" id="KW-0804">Transcription</keyword>
<dbReference type="Pfam" id="PF00874">
    <property type="entry name" value="PRD"/>
    <property type="match status" value="2"/>
</dbReference>
<dbReference type="Proteomes" id="UP000245845">
    <property type="component" value="Unassembled WGS sequence"/>
</dbReference>
<dbReference type="Pfam" id="PF05043">
    <property type="entry name" value="Mga"/>
    <property type="match status" value="1"/>
</dbReference>
<dbReference type="Gene3D" id="1.10.10.10">
    <property type="entry name" value="Winged helix-like DNA-binding domain superfamily/Winged helix DNA-binding domain"/>
    <property type="match status" value="1"/>
</dbReference>
<evidence type="ECO:0000313" key="9">
    <source>
        <dbReference type="EMBL" id="PWJ28903.1"/>
    </source>
</evidence>
<dbReference type="InterPro" id="IPR013011">
    <property type="entry name" value="PTS_EIIB_2"/>
</dbReference>
<evidence type="ECO:0000259" key="6">
    <source>
        <dbReference type="PROSITE" id="PS51094"/>
    </source>
</evidence>
<name>A0A2Y9BF05_9FIRM</name>
<dbReference type="SUPFAM" id="SSF63520">
    <property type="entry name" value="PTS-regulatory domain, PRD"/>
    <property type="match status" value="2"/>
</dbReference>
<keyword evidence="10" id="KW-1185">Reference proteome</keyword>
<dbReference type="InterPro" id="IPR016152">
    <property type="entry name" value="PTrfase/Anion_transptr"/>
</dbReference>
<keyword evidence="1" id="KW-0808">Transferase</keyword>
<dbReference type="PANTHER" id="PTHR30185">
    <property type="entry name" value="CRYPTIC BETA-GLUCOSIDE BGL OPERON ANTITERMINATOR"/>
    <property type="match status" value="1"/>
</dbReference>
<dbReference type="InterPro" id="IPR050661">
    <property type="entry name" value="BglG_antiterminators"/>
</dbReference>
<dbReference type="PROSITE" id="PS51372">
    <property type="entry name" value="PRD_2"/>
    <property type="match status" value="2"/>
</dbReference>
<dbReference type="EMBL" id="QGDL01000007">
    <property type="protein sequence ID" value="PWJ28903.1"/>
    <property type="molecule type" value="Genomic_DNA"/>
</dbReference>
<dbReference type="InterPro" id="IPR036095">
    <property type="entry name" value="PTS_EIIB-like_sf"/>
</dbReference>
<evidence type="ECO:0000256" key="3">
    <source>
        <dbReference type="ARBA" id="ARBA00023015"/>
    </source>
</evidence>
<dbReference type="InterPro" id="IPR011608">
    <property type="entry name" value="PRD"/>
</dbReference>
<keyword evidence="4" id="KW-0010">Activator</keyword>
<evidence type="ECO:0000256" key="5">
    <source>
        <dbReference type="ARBA" id="ARBA00023163"/>
    </source>
</evidence>
<dbReference type="InterPro" id="IPR002178">
    <property type="entry name" value="PTS_EIIA_type-2_dom"/>
</dbReference>
<dbReference type="RefSeq" id="WP_109731450.1">
    <property type="nucleotide sequence ID" value="NZ_BAAACK010000011.1"/>
</dbReference>
<dbReference type="InterPro" id="IPR036634">
    <property type="entry name" value="PRD_sf"/>
</dbReference>
<evidence type="ECO:0000256" key="1">
    <source>
        <dbReference type="ARBA" id="ARBA00022679"/>
    </source>
</evidence>
<dbReference type="SUPFAM" id="SSF55804">
    <property type="entry name" value="Phoshotransferase/anion transport protein"/>
    <property type="match status" value="1"/>
</dbReference>
<feature type="domain" description="PTS EIIB type-2" evidence="7">
    <location>
        <begin position="389"/>
        <end position="480"/>
    </location>
</feature>
<dbReference type="InterPro" id="IPR036388">
    <property type="entry name" value="WH-like_DNA-bd_sf"/>
</dbReference>
<dbReference type="OrthoDB" id="3175596at2"/>
<keyword evidence="3" id="KW-0805">Transcription regulation</keyword>
<feature type="domain" description="PTS EIIA type-2" evidence="6">
    <location>
        <begin position="481"/>
        <end position="621"/>
    </location>
</feature>
<dbReference type="PANTHER" id="PTHR30185:SF13">
    <property type="entry name" value="LICABCH OPERON REGULATOR-RELATED"/>
    <property type="match status" value="1"/>
</dbReference>
<evidence type="ECO:0000259" key="7">
    <source>
        <dbReference type="PROSITE" id="PS51099"/>
    </source>
</evidence>
<reference evidence="9 10" key="1">
    <citation type="submission" date="2018-05" db="EMBL/GenBank/DDBJ databases">
        <title>The Hungate 1000. A catalogue of reference genomes from the rumen microbiome.</title>
        <authorList>
            <person name="Kelly W."/>
        </authorList>
    </citation>
    <scope>NUCLEOTIDE SEQUENCE [LARGE SCALE GENOMIC DNA]</scope>
    <source>
        <strain evidence="9 10">NLAE-zl-C242</strain>
    </source>
</reference>
<gene>
    <name evidence="9" type="ORF">A8806_10751</name>
</gene>
<evidence type="ECO:0000256" key="4">
    <source>
        <dbReference type="ARBA" id="ARBA00023159"/>
    </source>
</evidence>
<evidence type="ECO:0000313" key="10">
    <source>
        <dbReference type="Proteomes" id="UP000245845"/>
    </source>
</evidence>
<keyword evidence="2" id="KW-0677">Repeat</keyword>
<dbReference type="Gene3D" id="3.40.930.10">
    <property type="entry name" value="Mannitol-specific EII, Chain A"/>
    <property type="match status" value="1"/>
</dbReference>
<dbReference type="SUPFAM" id="SSF52794">
    <property type="entry name" value="PTS system IIB component-like"/>
    <property type="match status" value="1"/>
</dbReference>
<organism evidence="9 10">
    <name type="scientific">Faecalicatena orotica</name>
    <dbReference type="NCBI Taxonomy" id="1544"/>
    <lineage>
        <taxon>Bacteria</taxon>
        <taxon>Bacillati</taxon>
        <taxon>Bacillota</taxon>
        <taxon>Clostridia</taxon>
        <taxon>Lachnospirales</taxon>
        <taxon>Lachnospiraceae</taxon>
        <taxon>Faecalicatena</taxon>
    </lineage>
</organism>
<dbReference type="PROSITE" id="PS51099">
    <property type="entry name" value="PTS_EIIB_TYPE_2"/>
    <property type="match status" value="1"/>
</dbReference>
<dbReference type="Gene3D" id="3.40.50.2300">
    <property type="match status" value="1"/>
</dbReference>
<evidence type="ECO:0000256" key="2">
    <source>
        <dbReference type="ARBA" id="ARBA00022737"/>
    </source>
</evidence>
<protein>
    <submittedName>
        <fullName evidence="9">Lichenan operon transcriptional antiterminator</fullName>
    </submittedName>
</protein>
<accession>A0A2Y9BF05</accession>
<dbReference type="PROSITE" id="PS51094">
    <property type="entry name" value="PTS_EIIA_TYPE_2"/>
    <property type="match status" value="1"/>
</dbReference>
<dbReference type="GO" id="GO:0008982">
    <property type="term" value="F:protein-N(PI)-phosphohistidine-sugar phosphotransferase activity"/>
    <property type="evidence" value="ECO:0007669"/>
    <property type="project" value="InterPro"/>
</dbReference>
<proteinExistence type="predicted"/>
<feature type="domain" description="PRD" evidence="8">
    <location>
        <begin position="163"/>
        <end position="274"/>
    </location>
</feature>
<dbReference type="Pfam" id="PF00359">
    <property type="entry name" value="PTS_EIIA_2"/>
    <property type="match status" value="1"/>
</dbReference>
<dbReference type="InterPro" id="IPR007737">
    <property type="entry name" value="Mga_HTH"/>
</dbReference>
<comment type="caution">
    <text evidence="9">The sequence shown here is derived from an EMBL/GenBank/DDBJ whole genome shotgun (WGS) entry which is preliminary data.</text>
</comment>
<evidence type="ECO:0000259" key="8">
    <source>
        <dbReference type="PROSITE" id="PS51372"/>
    </source>
</evidence>
<dbReference type="GO" id="GO:0006355">
    <property type="term" value="P:regulation of DNA-templated transcription"/>
    <property type="evidence" value="ECO:0007669"/>
    <property type="project" value="InterPro"/>
</dbReference>
<dbReference type="GO" id="GO:0009401">
    <property type="term" value="P:phosphoenolpyruvate-dependent sugar phosphotransferase system"/>
    <property type="evidence" value="ECO:0007669"/>
    <property type="project" value="InterPro"/>
</dbReference>